<sequence>LQQLRLVLSFPLRAPRPRPLARSKEARRQAAAAAAAAAAAGEAGRARQGGGPGNAGGVLLGRSAGVVCCFASAAAPGAAAGGAAALQREVPPPRLCAANAVSRVCHCGLLPLPLQIRPQAAGAAAAAGGGGRRTAAPAAAGTARKSVASSSSTQQQQQQQQQQQEGVGCVLRRHQWQWVVLLPFIDKKRLLAAAQQLEGNLLPEEQQRNSLSETEVYVHLTHPLAAAIQQLLPAQGRGLRPGEEPDWAAAAAARRVPRGVWGPGVLLPTSCSSGLAGRLFYSEAAAAAAPGKSSVRGLTWTNMT</sequence>
<dbReference type="RefSeq" id="XP_013230449.1">
    <property type="nucleotide sequence ID" value="XM_013374995.1"/>
</dbReference>
<organism evidence="3 4">
    <name type="scientific">Eimeria tenella</name>
    <name type="common">Coccidian parasite</name>
    <dbReference type="NCBI Taxonomy" id="5802"/>
    <lineage>
        <taxon>Eukaryota</taxon>
        <taxon>Sar</taxon>
        <taxon>Alveolata</taxon>
        <taxon>Apicomplexa</taxon>
        <taxon>Conoidasida</taxon>
        <taxon>Coccidia</taxon>
        <taxon>Eucoccidiorida</taxon>
        <taxon>Eimeriorina</taxon>
        <taxon>Eimeriidae</taxon>
        <taxon>Eimeria</taxon>
    </lineage>
</organism>
<dbReference type="AlphaFoldDB" id="U6KNZ4"/>
<dbReference type="GO" id="GO:0003723">
    <property type="term" value="F:RNA binding"/>
    <property type="evidence" value="ECO:0007669"/>
    <property type="project" value="TreeGrafter"/>
</dbReference>
<reference evidence="3" key="2">
    <citation type="submission" date="2013-10" db="EMBL/GenBank/DDBJ databases">
        <authorList>
            <person name="Aslett M."/>
        </authorList>
    </citation>
    <scope>NUCLEOTIDE SEQUENCE [LARGE SCALE GENOMIC DNA]</scope>
    <source>
        <strain evidence="3">Houghton</strain>
    </source>
</reference>
<evidence type="ECO:0000259" key="2">
    <source>
        <dbReference type="Pfam" id="PF17846"/>
    </source>
</evidence>
<feature type="region of interest" description="Disordered" evidence="1">
    <location>
        <begin position="126"/>
        <end position="160"/>
    </location>
</feature>
<feature type="domain" description="Xrn1 helical" evidence="2">
    <location>
        <begin position="172"/>
        <end position="231"/>
    </location>
</feature>
<dbReference type="OrthoDB" id="372487at2759"/>
<dbReference type="PANTHER" id="PTHR12341:SF7">
    <property type="entry name" value="5'-3' EXORIBONUCLEASE 1"/>
    <property type="match status" value="1"/>
</dbReference>
<dbReference type="GO" id="GO:0000956">
    <property type="term" value="P:nuclear-transcribed mRNA catabolic process"/>
    <property type="evidence" value="ECO:0007669"/>
    <property type="project" value="TreeGrafter"/>
</dbReference>
<accession>U6KNZ4</accession>
<dbReference type="InterPro" id="IPR041412">
    <property type="entry name" value="Xrn1_helical"/>
</dbReference>
<keyword evidence="4" id="KW-1185">Reference proteome</keyword>
<dbReference type="Pfam" id="PF17846">
    <property type="entry name" value="XRN_M"/>
    <property type="match status" value="1"/>
</dbReference>
<name>U6KNZ4_EIMTE</name>
<dbReference type="Gene3D" id="1.25.40.1050">
    <property type="match status" value="1"/>
</dbReference>
<proteinExistence type="predicted"/>
<dbReference type="VEuPathDB" id="ToxoDB:ETH_00042280"/>
<feature type="non-terminal residue" evidence="3">
    <location>
        <position position="1"/>
    </location>
</feature>
<dbReference type="InterPro" id="IPR027073">
    <property type="entry name" value="5_3_exoribonuclease"/>
</dbReference>
<reference evidence="3" key="1">
    <citation type="submission" date="2013-10" db="EMBL/GenBank/DDBJ databases">
        <title>Genomic analysis of the causative agents of coccidiosis in chickens.</title>
        <authorList>
            <person name="Reid A.J."/>
            <person name="Blake D."/>
            <person name="Billington K."/>
            <person name="Browne H."/>
            <person name="Dunn M."/>
            <person name="Hung S."/>
            <person name="Kawahara F."/>
            <person name="Miranda-Saavedra D."/>
            <person name="Mourier T."/>
            <person name="Nagra H."/>
            <person name="Otto T.D."/>
            <person name="Rawlings N."/>
            <person name="Sanchez A."/>
            <person name="Sanders M."/>
            <person name="Subramaniam C."/>
            <person name="Tay Y."/>
            <person name="Dear P."/>
            <person name="Doerig C."/>
            <person name="Gruber A."/>
            <person name="Parkinson J."/>
            <person name="Shirley M."/>
            <person name="Wan K.L."/>
            <person name="Berriman M."/>
            <person name="Tomley F."/>
            <person name="Pain A."/>
        </authorList>
    </citation>
    <scope>NUCLEOTIDE SEQUENCE [LARGE SCALE GENOMIC DNA]</scope>
    <source>
        <strain evidence="3">Houghton</strain>
    </source>
</reference>
<dbReference type="Proteomes" id="UP000030747">
    <property type="component" value="Unassembled WGS sequence"/>
</dbReference>
<feature type="compositionally biased region" description="Low complexity" evidence="1">
    <location>
        <begin position="133"/>
        <end position="144"/>
    </location>
</feature>
<dbReference type="VEuPathDB" id="ToxoDB:ETH2_1330400"/>
<evidence type="ECO:0000313" key="4">
    <source>
        <dbReference type="Proteomes" id="UP000030747"/>
    </source>
</evidence>
<dbReference type="PANTHER" id="PTHR12341">
    <property type="entry name" value="5'-&gt;3' EXORIBONUCLEASE"/>
    <property type="match status" value="1"/>
</dbReference>
<evidence type="ECO:0000256" key="1">
    <source>
        <dbReference type="SAM" id="MobiDB-lite"/>
    </source>
</evidence>
<dbReference type="GO" id="GO:0004534">
    <property type="term" value="F:5'-3' RNA exonuclease activity"/>
    <property type="evidence" value="ECO:0007669"/>
    <property type="project" value="TreeGrafter"/>
</dbReference>
<gene>
    <name evidence="3" type="ORF">ETH_00042280</name>
</gene>
<evidence type="ECO:0000313" key="3">
    <source>
        <dbReference type="EMBL" id="CDJ39696.1"/>
    </source>
</evidence>
<protein>
    <recommendedName>
        <fullName evidence="2">Xrn1 helical domain-containing protein</fullName>
    </recommendedName>
</protein>
<dbReference type="EMBL" id="HG674603">
    <property type="protein sequence ID" value="CDJ39696.1"/>
    <property type="molecule type" value="Genomic_DNA"/>
</dbReference>
<dbReference type="GO" id="GO:0005634">
    <property type="term" value="C:nucleus"/>
    <property type="evidence" value="ECO:0007669"/>
    <property type="project" value="TreeGrafter"/>
</dbReference>
<dbReference type="GeneID" id="25257495"/>